<dbReference type="EMBL" id="VIEB01000801">
    <property type="protein sequence ID" value="TQD80572.1"/>
    <property type="molecule type" value="Genomic_DNA"/>
</dbReference>
<keyword evidence="2" id="KW-1185">Reference proteome</keyword>
<reference evidence="1 2" key="1">
    <citation type="journal article" date="2019" name="G3 (Bethesda)">
        <title>Sequencing of a Wild Apple (Malus baccata) Genome Unravels the Differences Between Cultivated and Wild Apple Species Regarding Disease Resistance and Cold Tolerance.</title>
        <authorList>
            <person name="Chen X."/>
        </authorList>
    </citation>
    <scope>NUCLEOTIDE SEQUENCE [LARGE SCALE GENOMIC DNA]</scope>
    <source>
        <strain evidence="2">cv. Shandingzi</strain>
        <tissue evidence="1">Leaves</tissue>
    </source>
</reference>
<accession>A0A540L2U3</accession>
<dbReference type="AlphaFoldDB" id="A0A540L2U3"/>
<evidence type="ECO:0000313" key="1">
    <source>
        <dbReference type="EMBL" id="TQD80572.1"/>
    </source>
</evidence>
<comment type="caution">
    <text evidence="1">The sequence shown here is derived from an EMBL/GenBank/DDBJ whole genome shotgun (WGS) entry which is preliminary data.</text>
</comment>
<proteinExistence type="predicted"/>
<sequence>MEETHKSIEEWRHQFERLREIFEIHSPSCWYLPSKYHNPQNLVIYVSRRDYNRSRRMVNTRSQILTFDFIGGCSPGFDRHHFEVRVREGGRGRDEGGRRN</sequence>
<protein>
    <submittedName>
        <fullName evidence="1">Uncharacterized protein</fullName>
    </submittedName>
</protein>
<gene>
    <name evidence="1" type="ORF">C1H46_033876</name>
</gene>
<organism evidence="1 2">
    <name type="scientific">Malus baccata</name>
    <name type="common">Siberian crab apple</name>
    <name type="synonym">Pyrus baccata</name>
    <dbReference type="NCBI Taxonomy" id="106549"/>
    <lineage>
        <taxon>Eukaryota</taxon>
        <taxon>Viridiplantae</taxon>
        <taxon>Streptophyta</taxon>
        <taxon>Embryophyta</taxon>
        <taxon>Tracheophyta</taxon>
        <taxon>Spermatophyta</taxon>
        <taxon>Magnoliopsida</taxon>
        <taxon>eudicotyledons</taxon>
        <taxon>Gunneridae</taxon>
        <taxon>Pentapetalae</taxon>
        <taxon>rosids</taxon>
        <taxon>fabids</taxon>
        <taxon>Rosales</taxon>
        <taxon>Rosaceae</taxon>
        <taxon>Amygdaloideae</taxon>
        <taxon>Maleae</taxon>
        <taxon>Malus</taxon>
    </lineage>
</organism>
<evidence type="ECO:0000313" key="2">
    <source>
        <dbReference type="Proteomes" id="UP000315295"/>
    </source>
</evidence>
<name>A0A540L2U3_MALBA</name>
<dbReference type="Proteomes" id="UP000315295">
    <property type="component" value="Unassembled WGS sequence"/>
</dbReference>